<accession>A0A8K0KUJ5</accession>
<feature type="compositionally biased region" description="Basic and acidic residues" evidence="1">
    <location>
        <begin position="161"/>
        <end position="185"/>
    </location>
</feature>
<dbReference type="Proteomes" id="UP000809789">
    <property type="component" value="Unassembled WGS sequence"/>
</dbReference>
<dbReference type="EMBL" id="JAESVG020000011">
    <property type="protein sequence ID" value="KAG8622893.1"/>
    <property type="molecule type" value="Genomic_DNA"/>
</dbReference>
<sequence>MARKKKKGKNSHRKPAKPYATNLDVLIEILNRISKAIDTADVRTPSDQQPWATQHVRDRWRQTLDDSRYLLERVKASHLVRAGEIVHYSLRFLLVLFSLKRERALGDEYNAAFNAFTHKACSDLEDALELMFEAQNESESMIERHVGQAAEDDTSAIAMRKSTDELENGSKDECKRTSTDKHSADPNDNSMSKSEVEVEDLSSLSTEGLEADFKAFCKIESGGTLRLRMMTTLNMRLTWKPDLPDV</sequence>
<proteinExistence type="predicted"/>
<evidence type="ECO:0000313" key="3">
    <source>
        <dbReference type="Proteomes" id="UP000809789"/>
    </source>
</evidence>
<comment type="caution">
    <text evidence="2">The sequence shown here is derived from an EMBL/GenBank/DDBJ whole genome shotgun (WGS) entry which is preliminary data.</text>
</comment>
<keyword evidence="3" id="KW-1185">Reference proteome</keyword>
<reference evidence="2" key="1">
    <citation type="submission" date="2021-07" db="EMBL/GenBank/DDBJ databases">
        <title>Elsinoe batatas strain:CRI-CJ2 Genome sequencing and assembly.</title>
        <authorList>
            <person name="Huang L."/>
        </authorList>
    </citation>
    <scope>NUCLEOTIDE SEQUENCE</scope>
    <source>
        <strain evidence="2">CRI-CJ2</strain>
    </source>
</reference>
<evidence type="ECO:0000313" key="2">
    <source>
        <dbReference type="EMBL" id="KAG8622893.1"/>
    </source>
</evidence>
<protein>
    <submittedName>
        <fullName evidence="2">Uncharacterized protein</fullName>
    </submittedName>
</protein>
<evidence type="ECO:0000256" key="1">
    <source>
        <dbReference type="SAM" id="MobiDB-lite"/>
    </source>
</evidence>
<name>A0A8K0KUJ5_9PEZI</name>
<feature type="region of interest" description="Disordered" evidence="1">
    <location>
        <begin position="161"/>
        <end position="201"/>
    </location>
</feature>
<dbReference type="AlphaFoldDB" id="A0A8K0KUJ5"/>
<gene>
    <name evidence="2" type="ORF">KVT40_009210</name>
</gene>
<organism evidence="2 3">
    <name type="scientific">Elsinoe batatas</name>
    <dbReference type="NCBI Taxonomy" id="2601811"/>
    <lineage>
        <taxon>Eukaryota</taxon>
        <taxon>Fungi</taxon>
        <taxon>Dikarya</taxon>
        <taxon>Ascomycota</taxon>
        <taxon>Pezizomycotina</taxon>
        <taxon>Dothideomycetes</taxon>
        <taxon>Dothideomycetidae</taxon>
        <taxon>Myriangiales</taxon>
        <taxon>Elsinoaceae</taxon>
        <taxon>Elsinoe</taxon>
    </lineage>
</organism>